<dbReference type="VEuPathDB" id="FungiDB:ASPGLDRAFT_48558"/>
<gene>
    <name evidence="2" type="ORF">ASPGLDRAFT_48558</name>
</gene>
<keyword evidence="1" id="KW-1133">Transmembrane helix</keyword>
<dbReference type="EMBL" id="KV878900">
    <property type="protein sequence ID" value="OJJ83178.1"/>
    <property type="molecule type" value="Genomic_DNA"/>
</dbReference>
<evidence type="ECO:0000256" key="1">
    <source>
        <dbReference type="SAM" id="Phobius"/>
    </source>
</evidence>
<protein>
    <recommendedName>
        <fullName evidence="4">Transmembrane protein</fullName>
    </recommendedName>
</protein>
<dbReference type="RefSeq" id="XP_022399876.1">
    <property type="nucleotide sequence ID" value="XM_022546923.1"/>
</dbReference>
<keyword evidence="1" id="KW-0472">Membrane</keyword>
<dbReference type="Proteomes" id="UP000184300">
    <property type="component" value="Unassembled WGS sequence"/>
</dbReference>
<sequence>MMMRFTRVIISPPHHPAPCLFSSGQEKKDKKERKENIPAHAIFPALFLFTFTSVIPLTYPILLLLAVSMVRNQ</sequence>
<evidence type="ECO:0008006" key="4">
    <source>
        <dbReference type="Google" id="ProtNLM"/>
    </source>
</evidence>
<feature type="transmembrane region" description="Helical" evidence="1">
    <location>
        <begin position="41"/>
        <end position="67"/>
    </location>
</feature>
<evidence type="ECO:0000313" key="3">
    <source>
        <dbReference type="Proteomes" id="UP000184300"/>
    </source>
</evidence>
<reference evidence="3" key="1">
    <citation type="journal article" date="2017" name="Genome Biol.">
        <title>Comparative genomics reveals high biological diversity and specific adaptations in the industrially and medically important fungal genus Aspergillus.</title>
        <authorList>
            <person name="de Vries R.P."/>
            <person name="Riley R."/>
            <person name="Wiebenga A."/>
            <person name="Aguilar-Osorio G."/>
            <person name="Amillis S."/>
            <person name="Uchima C.A."/>
            <person name="Anderluh G."/>
            <person name="Asadollahi M."/>
            <person name="Askin M."/>
            <person name="Barry K."/>
            <person name="Battaglia E."/>
            <person name="Bayram O."/>
            <person name="Benocci T."/>
            <person name="Braus-Stromeyer S.A."/>
            <person name="Caldana C."/>
            <person name="Canovas D."/>
            <person name="Cerqueira G.C."/>
            <person name="Chen F."/>
            <person name="Chen W."/>
            <person name="Choi C."/>
            <person name="Clum A."/>
            <person name="Dos Santos R.A."/>
            <person name="Damasio A.R."/>
            <person name="Diallinas G."/>
            <person name="Emri T."/>
            <person name="Fekete E."/>
            <person name="Flipphi M."/>
            <person name="Freyberg S."/>
            <person name="Gallo A."/>
            <person name="Gournas C."/>
            <person name="Habgood R."/>
            <person name="Hainaut M."/>
            <person name="Harispe M.L."/>
            <person name="Henrissat B."/>
            <person name="Hilden K.S."/>
            <person name="Hope R."/>
            <person name="Hossain A."/>
            <person name="Karabika E."/>
            <person name="Karaffa L."/>
            <person name="Karanyi Z."/>
            <person name="Krasevec N."/>
            <person name="Kuo A."/>
            <person name="Kusch H."/>
            <person name="LaButti K."/>
            <person name="Lagendijk E.L."/>
            <person name="Lapidus A."/>
            <person name="Levasseur A."/>
            <person name="Lindquist E."/>
            <person name="Lipzen A."/>
            <person name="Logrieco A.F."/>
            <person name="MacCabe A."/>
            <person name="Maekelae M.R."/>
            <person name="Malavazi I."/>
            <person name="Melin P."/>
            <person name="Meyer V."/>
            <person name="Mielnichuk N."/>
            <person name="Miskei M."/>
            <person name="Molnar A.P."/>
            <person name="Mule G."/>
            <person name="Ngan C.Y."/>
            <person name="Orejas M."/>
            <person name="Orosz E."/>
            <person name="Ouedraogo J.P."/>
            <person name="Overkamp K.M."/>
            <person name="Park H.-S."/>
            <person name="Perrone G."/>
            <person name="Piumi F."/>
            <person name="Punt P.J."/>
            <person name="Ram A.F."/>
            <person name="Ramon A."/>
            <person name="Rauscher S."/>
            <person name="Record E."/>
            <person name="Riano-Pachon D.M."/>
            <person name="Robert V."/>
            <person name="Roehrig J."/>
            <person name="Ruller R."/>
            <person name="Salamov A."/>
            <person name="Salih N.S."/>
            <person name="Samson R.A."/>
            <person name="Sandor E."/>
            <person name="Sanguinetti M."/>
            <person name="Schuetze T."/>
            <person name="Sepcic K."/>
            <person name="Shelest E."/>
            <person name="Sherlock G."/>
            <person name="Sophianopoulou V."/>
            <person name="Squina F.M."/>
            <person name="Sun H."/>
            <person name="Susca A."/>
            <person name="Todd R.B."/>
            <person name="Tsang A."/>
            <person name="Unkles S.E."/>
            <person name="van de Wiele N."/>
            <person name="van Rossen-Uffink D."/>
            <person name="Oliveira J.V."/>
            <person name="Vesth T.C."/>
            <person name="Visser J."/>
            <person name="Yu J.-H."/>
            <person name="Zhou M."/>
            <person name="Andersen M.R."/>
            <person name="Archer D.B."/>
            <person name="Baker S.E."/>
            <person name="Benoit I."/>
            <person name="Brakhage A.A."/>
            <person name="Braus G.H."/>
            <person name="Fischer R."/>
            <person name="Frisvad J.C."/>
            <person name="Goldman G.H."/>
            <person name="Houbraken J."/>
            <person name="Oakley B."/>
            <person name="Pocsi I."/>
            <person name="Scazzocchio C."/>
            <person name="Seiboth B."/>
            <person name="vanKuyk P.A."/>
            <person name="Wortman J."/>
            <person name="Dyer P.S."/>
            <person name="Grigoriev I.V."/>
        </authorList>
    </citation>
    <scope>NUCLEOTIDE SEQUENCE [LARGE SCALE GENOMIC DNA]</scope>
    <source>
        <strain evidence="3">CBS 516.65</strain>
    </source>
</reference>
<evidence type="ECO:0000313" key="2">
    <source>
        <dbReference type="EMBL" id="OJJ83178.1"/>
    </source>
</evidence>
<keyword evidence="3" id="KW-1185">Reference proteome</keyword>
<dbReference type="AlphaFoldDB" id="A0A1L9VGV2"/>
<name>A0A1L9VGV2_ASPGL</name>
<organism evidence="2 3">
    <name type="scientific">Aspergillus glaucus CBS 516.65</name>
    <dbReference type="NCBI Taxonomy" id="1160497"/>
    <lineage>
        <taxon>Eukaryota</taxon>
        <taxon>Fungi</taxon>
        <taxon>Dikarya</taxon>
        <taxon>Ascomycota</taxon>
        <taxon>Pezizomycotina</taxon>
        <taxon>Eurotiomycetes</taxon>
        <taxon>Eurotiomycetidae</taxon>
        <taxon>Eurotiales</taxon>
        <taxon>Aspergillaceae</taxon>
        <taxon>Aspergillus</taxon>
        <taxon>Aspergillus subgen. Aspergillus</taxon>
    </lineage>
</organism>
<proteinExistence type="predicted"/>
<keyword evidence="1" id="KW-0812">Transmembrane</keyword>
<dbReference type="GeneID" id="34463184"/>
<accession>A0A1L9VGV2</accession>